<keyword evidence="2" id="KW-0472">Membrane</keyword>
<dbReference type="Proteomes" id="UP000550354">
    <property type="component" value="Unassembled WGS sequence"/>
</dbReference>
<dbReference type="Pfam" id="PF03109">
    <property type="entry name" value="ABC1"/>
    <property type="match status" value="1"/>
</dbReference>
<evidence type="ECO:0000256" key="1">
    <source>
        <dbReference type="ARBA" id="ARBA00009670"/>
    </source>
</evidence>
<dbReference type="InterPro" id="IPR050154">
    <property type="entry name" value="UbiB_kinase"/>
</dbReference>
<proteinExistence type="inferred from homology"/>
<dbReference type="AlphaFoldDB" id="A0A838XI82"/>
<dbReference type="CDD" id="cd05121">
    <property type="entry name" value="ABC1_ADCK3-like"/>
    <property type="match status" value="1"/>
</dbReference>
<dbReference type="EMBL" id="JACEOG010000002">
    <property type="protein sequence ID" value="MBA4609577.1"/>
    <property type="molecule type" value="Genomic_DNA"/>
</dbReference>
<dbReference type="GO" id="GO:0004672">
    <property type="term" value="F:protein kinase activity"/>
    <property type="evidence" value="ECO:0007669"/>
    <property type="project" value="InterPro"/>
</dbReference>
<protein>
    <submittedName>
        <fullName evidence="4">AarF/ABC1/UbiB kinase family protein</fullName>
    </submittedName>
</protein>
<dbReference type="PROSITE" id="PS50011">
    <property type="entry name" value="PROTEIN_KINASE_DOM"/>
    <property type="match status" value="1"/>
</dbReference>
<feature type="transmembrane region" description="Helical" evidence="2">
    <location>
        <begin position="487"/>
        <end position="506"/>
    </location>
</feature>
<reference evidence="4 5" key="1">
    <citation type="submission" date="2020-07" db="EMBL/GenBank/DDBJ databases">
        <title>Draft genome and description of Aeromicrobium phoceense strain Marseille-Q0843 isolated from healthy skin swab.</title>
        <authorList>
            <person name="Boxberger M."/>
            <person name="La Scola B."/>
        </authorList>
    </citation>
    <scope>NUCLEOTIDE SEQUENCE [LARGE SCALE GENOMIC DNA]</scope>
    <source>
        <strain evidence="4 5">Marseille-Q0843</strain>
    </source>
</reference>
<dbReference type="InterPro" id="IPR000719">
    <property type="entry name" value="Prot_kinase_dom"/>
</dbReference>
<feature type="domain" description="Protein kinase" evidence="3">
    <location>
        <begin position="116"/>
        <end position="480"/>
    </location>
</feature>
<keyword evidence="5" id="KW-1185">Reference proteome</keyword>
<comment type="caution">
    <text evidence="4">The sequence shown here is derived from an EMBL/GenBank/DDBJ whole genome shotgun (WGS) entry which is preliminary data.</text>
</comment>
<dbReference type="SUPFAM" id="SSF56112">
    <property type="entry name" value="Protein kinase-like (PK-like)"/>
    <property type="match status" value="1"/>
</dbReference>
<feature type="transmembrane region" description="Helical" evidence="2">
    <location>
        <begin position="518"/>
        <end position="539"/>
    </location>
</feature>
<keyword evidence="2" id="KW-1133">Transmembrane helix</keyword>
<dbReference type="PANTHER" id="PTHR10566">
    <property type="entry name" value="CHAPERONE-ACTIVITY OF BC1 COMPLEX CABC1 -RELATED"/>
    <property type="match status" value="1"/>
</dbReference>
<gene>
    <name evidence="4" type="ORF">H1W00_13910</name>
</gene>
<evidence type="ECO:0000313" key="4">
    <source>
        <dbReference type="EMBL" id="MBA4609577.1"/>
    </source>
</evidence>
<dbReference type="PANTHER" id="PTHR10566:SF113">
    <property type="entry name" value="PROTEIN ACTIVITY OF BC1 COMPLEX KINASE 7, CHLOROPLASTIC"/>
    <property type="match status" value="1"/>
</dbReference>
<dbReference type="GO" id="GO:0005524">
    <property type="term" value="F:ATP binding"/>
    <property type="evidence" value="ECO:0007669"/>
    <property type="project" value="InterPro"/>
</dbReference>
<keyword evidence="4" id="KW-0418">Kinase</keyword>
<dbReference type="InterPro" id="IPR011009">
    <property type="entry name" value="Kinase-like_dom_sf"/>
</dbReference>
<evidence type="ECO:0000313" key="5">
    <source>
        <dbReference type="Proteomes" id="UP000550354"/>
    </source>
</evidence>
<keyword evidence="4" id="KW-0808">Transferase</keyword>
<sequence>MTILDDNRYVALARLVRRHGRSDLLAGAQLDEFDIDDETPLGDAERAEAFADDLERMGPTFIKLGQLLSTRFDLLPASYTTALERLQDEVDPIEFEAVREVVETELGATLRERFTEFDPEPLAAASLGQVHRAVLRNGREVVVKVQRPGVRDVVREDMKVLGRLARLADKRTEVGHRFGFGRLLDQFRRSLAGELDYRREARNLVTFGELTAAYDLLLVPQPVPAYTTSKVLTMDFVKGRKVTDIGQLGLVDLDARPIVEQLFSAYLRMILDAGILHADPHPGNLLLTDDGRLALLDLGMTASVPPRVQHDIIKLLLAISDGDGEETASILASMGHPLDGFDAGAFRDDVSHLVSEAIASGADVAVGAVLVDLSRLSGAHGLRPPAEMSMVGKALLNLDRSTSHLDPGFSPAEAIRENVSDIFTAGLTMTPGGIVAAAIESKTFVAELPKRANRIMDALAEGEFRVKVDAMDEQRLHMVLQRIANRLTLGIIIAATILGAALTMRVPSEWSLLGYPGLAMLLFLFAVCSGIAMAVWILMTDRKVARTQHPTGPPPS</sequence>
<comment type="similarity">
    <text evidence="1">Belongs to the protein kinase superfamily. ADCK protein kinase family.</text>
</comment>
<dbReference type="RefSeq" id="WP_181756433.1">
    <property type="nucleotide sequence ID" value="NZ_JACEOG010000002.1"/>
</dbReference>
<dbReference type="InterPro" id="IPR004147">
    <property type="entry name" value="ABC1_dom"/>
</dbReference>
<keyword evidence="2" id="KW-0812">Transmembrane</keyword>
<organism evidence="4 5">
    <name type="scientific">Aeromicrobium phoceense</name>
    <dbReference type="NCBI Taxonomy" id="2754045"/>
    <lineage>
        <taxon>Bacteria</taxon>
        <taxon>Bacillati</taxon>
        <taxon>Actinomycetota</taxon>
        <taxon>Actinomycetes</taxon>
        <taxon>Propionibacteriales</taxon>
        <taxon>Nocardioidaceae</taxon>
        <taxon>Aeromicrobium</taxon>
    </lineage>
</organism>
<evidence type="ECO:0000259" key="3">
    <source>
        <dbReference type="PROSITE" id="PS50011"/>
    </source>
</evidence>
<dbReference type="Gene3D" id="1.10.510.10">
    <property type="entry name" value="Transferase(Phosphotransferase) domain 1"/>
    <property type="match status" value="1"/>
</dbReference>
<accession>A0A838XI82</accession>
<evidence type="ECO:0000256" key="2">
    <source>
        <dbReference type="SAM" id="Phobius"/>
    </source>
</evidence>
<name>A0A838XI82_9ACTN</name>